<reference evidence="3 4" key="1">
    <citation type="submission" date="2017-01" db="EMBL/GenBank/DDBJ databases">
        <authorList>
            <person name="Mah S.A."/>
            <person name="Swanson W.J."/>
            <person name="Moy G.W."/>
            <person name="Vacquier V.D."/>
        </authorList>
    </citation>
    <scope>NUCLEOTIDE SEQUENCE [LARGE SCALE GENOMIC DNA]</scope>
    <source>
        <strain evidence="3 4">DSM 18014</strain>
    </source>
</reference>
<keyword evidence="1" id="KW-0732">Signal</keyword>
<dbReference type="InterPro" id="IPR026444">
    <property type="entry name" value="Secre_tail"/>
</dbReference>
<dbReference type="RefSeq" id="WP_175608857.1">
    <property type="nucleotide sequence ID" value="NZ_FTOV01000023.1"/>
</dbReference>
<feature type="domain" description="Secretion system C-terminal sorting" evidence="2">
    <location>
        <begin position="1089"/>
        <end position="1152"/>
    </location>
</feature>
<name>A0A1N7QY59_9FLAO</name>
<accession>A0A1N7QY59</accession>
<evidence type="ECO:0000256" key="1">
    <source>
        <dbReference type="ARBA" id="ARBA00022729"/>
    </source>
</evidence>
<dbReference type="Proteomes" id="UP000185781">
    <property type="component" value="Unassembled WGS sequence"/>
</dbReference>
<dbReference type="AlphaFoldDB" id="A0A1N7QY59"/>
<evidence type="ECO:0000313" key="4">
    <source>
        <dbReference type="Proteomes" id="UP000185781"/>
    </source>
</evidence>
<proteinExistence type="predicted"/>
<dbReference type="NCBIfam" id="TIGR04183">
    <property type="entry name" value="Por_Secre_tail"/>
    <property type="match status" value="1"/>
</dbReference>
<evidence type="ECO:0000313" key="3">
    <source>
        <dbReference type="EMBL" id="SIT27801.1"/>
    </source>
</evidence>
<dbReference type="STRING" id="373672.SAMN05421785_1231"/>
<gene>
    <name evidence="3" type="ORF">SAMN05421785_1231</name>
</gene>
<protein>
    <submittedName>
        <fullName evidence="3">Por secretion system C-terminal sorting domain-containing protein</fullName>
    </submittedName>
</protein>
<sequence length="1156" mass="128364">MKKSFTNLAALLGCLFAHEIDARQSFKINKSDDWTISEKAYSTYSDSLVKSLHKDDLLINNNKKLFVPDWKKAPNSYIFDPSQNSNGIYIPVKKAYAMWGEDKLLGGKPIPSGKITADVLWEDVHGLIKSDPAYRLEIIDSGENAKIKVPVNKSKKGNAVIAFRVDGEIYWSWHVWVTDDPSNGSAYKSYPNVKRQKADGTIEPIPDEEWGWMDRNLGAVSSSITANDWNRNGGLLYQWGRKDPIPPLVYRGNDFYEVSGSIGRIRHRGAKNFTGAANFDNLRKFVLLSNATVSNNLKLSVKNPLSLIYVNKDDNTGIAYYNNNANLMVNWFGKMPGLNDSQLPELNLWSDNSQGKVTSGYNAEAAAQPYRNKSSYDPCPNGWRVPSALVANLASPTYVDDIRVDFSPFGVRTNMSKNVFESNNYHKIKPTDSGTPSFMTNFKLYPNFGFDLSNAGGLNMGIFPGTGAIVLNAHQGQFTDQHQTTLWTATMARHFDTTPSVGARTLFLIPDKMQPDIPDSGYPDVKGRYWYFPLAGNSTTDAAGCRCIKDPLYVVNEYDFPTEYIVPETEYREGINNPNTYQVVKNTSAFTVEIPVSKAFSVQSQLLNNKEILNSVNFNNLKANILWTTNTGLVNSVSVVNPSPASLGAISSSKIAVTINPNQSGNAVVTLHNGSITNPVYWSWHIWVTDTAVGSYNYTTELPVTSVTNYVNYVPKADNVFQTEFMDRNLGATDVFPVVANPLTPTAAELAKIKASTGLHYQWGRKDPLPIFQYADDRTSHPIYLGNTANGVLTYTTLSAASYNDLAGNYIVPYNTYTNSANANVSAADKISDKVSKVLSYSVKNPLIYMIPSAFAPYNSSNPLYTNGTDWLANEPNLAPERWGRGGKKSPFDPCPEGWRVPDLTGVMISTGQDFGFTPWYKKDKNAATSYSIITDYLGQRVRRSASASYTIGYMFNDSSYKIGNYPNSGSRGFRSVTANQTATGTYNFINYQYPGVWTAALNSNYIGRPVNILFDAASTANRMIAFHDNNDPYFGMSCRCVKIKYDAEGNEEGVIPKLQITSLPASKPSALLSKNDVQAIKEDKISFFPNPVKEELYIKTPDNREGYYYQIYNMSGQLVKSGKFENGKTNLSSLITGTYLLRINDSTEIVKIIKE</sequence>
<dbReference type="EMBL" id="FTOV01000023">
    <property type="protein sequence ID" value="SIT27801.1"/>
    <property type="molecule type" value="Genomic_DNA"/>
</dbReference>
<organism evidence="3 4">
    <name type="scientific">Chryseobacterium gambrini</name>
    <dbReference type="NCBI Taxonomy" id="373672"/>
    <lineage>
        <taxon>Bacteria</taxon>
        <taxon>Pseudomonadati</taxon>
        <taxon>Bacteroidota</taxon>
        <taxon>Flavobacteriia</taxon>
        <taxon>Flavobacteriales</taxon>
        <taxon>Weeksellaceae</taxon>
        <taxon>Chryseobacterium group</taxon>
        <taxon>Chryseobacterium</taxon>
    </lineage>
</organism>
<dbReference type="Pfam" id="PF18962">
    <property type="entry name" value="Por_Secre_tail"/>
    <property type="match status" value="1"/>
</dbReference>
<evidence type="ECO:0000259" key="2">
    <source>
        <dbReference type="Pfam" id="PF18962"/>
    </source>
</evidence>